<evidence type="ECO:0000313" key="2">
    <source>
        <dbReference type="EMBL" id="CCA28308.1"/>
    </source>
</evidence>
<reference evidence="2" key="2">
    <citation type="submission" date="2011-02" db="EMBL/GenBank/DDBJ databases">
        <authorList>
            <person name="MacLean D."/>
        </authorList>
    </citation>
    <scope>NUCLEOTIDE SEQUENCE</scope>
</reference>
<dbReference type="HOGENOM" id="CLU_130165_0_0_1"/>
<accession>F0X2W8</accession>
<dbReference type="EMBL" id="FR825368">
    <property type="protein sequence ID" value="CCA28308.1"/>
    <property type="molecule type" value="Genomic_DNA"/>
</dbReference>
<reference evidence="2" key="1">
    <citation type="journal article" date="2011" name="PLoS Biol.">
        <title>Gene gain and loss during evolution of obligate parasitism in the white rust pathogen of Arabidopsis thaliana.</title>
        <authorList>
            <person name="Kemen E."/>
            <person name="Gardiner A."/>
            <person name="Schultz-Larsen T."/>
            <person name="Kemen A.C."/>
            <person name="Balmuth A.L."/>
            <person name="Robert-Seilaniantz A."/>
            <person name="Bailey K."/>
            <person name="Holub E."/>
            <person name="Studholme D.J."/>
            <person name="Maclean D."/>
            <person name="Jones J.D."/>
        </authorList>
    </citation>
    <scope>NUCLEOTIDE SEQUENCE</scope>
</reference>
<name>F0X2W8_9STRA</name>
<evidence type="ECO:0000256" key="1">
    <source>
        <dbReference type="SAM" id="SignalP"/>
    </source>
</evidence>
<feature type="chain" id="PRO_5003260068" evidence="1">
    <location>
        <begin position="17"/>
        <end position="140"/>
    </location>
</feature>
<proteinExistence type="predicted"/>
<sequence length="140" mass="14924">MFAFVLPLVSIIPIKADVTPAAIQEEHTALPTREQALEAIQSVEMPTGVSLTGNMEPVKQVIKSSAQQQNDTDSNDEQFGGWGGWGGWGGFGGFGPWRFGYSCGGLGGWAYPLGYWNAFGAGLYGSGCGLGFAWQSLYFC</sequence>
<feature type="signal peptide" evidence="1">
    <location>
        <begin position="1"/>
        <end position="16"/>
    </location>
</feature>
<keyword evidence="1" id="KW-0732">Signal</keyword>
<dbReference type="AlphaFoldDB" id="F0X2W8"/>
<protein>
    <submittedName>
        <fullName evidence="2">AlNc14C2153G13168 protein</fullName>
    </submittedName>
</protein>
<organism evidence="2">
    <name type="scientific">Albugo laibachii Nc14</name>
    <dbReference type="NCBI Taxonomy" id="890382"/>
    <lineage>
        <taxon>Eukaryota</taxon>
        <taxon>Sar</taxon>
        <taxon>Stramenopiles</taxon>
        <taxon>Oomycota</taxon>
        <taxon>Peronosporomycetes</taxon>
        <taxon>Albuginales</taxon>
        <taxon>Albuginaceae</taxon>
        <taxon>Albugo</taxon>
    </lineage>
</organism>
<gene>
    <name evidence="2" type="primary">AlNc14C2153G13168</name>
    <name evidence="2" type="ORF">ALNC14_144520</name>
</gene>